<feature type="domain" description="LysM" evidence="2">
    <location>
        <begin position="17"/>
        <end position="69"/>
    </location>
</feature>
<dbReference type="Proteomes" id="UP001595998">
    <property type="component" value="Unassembled WGS sequence"/>
</dbReference>
<dbReference type="PROSITE" id="PS51782">
    <property type="entry name" value="LYSM"/>
    <property type="match status" value="1"/>
</dbReference>
<keyword evidence="4" id="KW-1185">Reference proteome</keyword>
<protein>
    <recommendedName>
        <fullName evidence="1">Probable endolytic peptidoglycan transglycosylase RlpA</fullName>
        <ecNumber evidence="1">4.2.2.-</ecNumber>
    </recommendedName>
</protein>
<dbReference type="InterPro" id="IPR034718">
    <property type="entry name" value="RlpA"/>
</dbReference>
<comment type="caution">
    <text evidence="3">The sequence shown here is derived from an EMBL/GenBank/DDBJ whole genome shotgun (WGS) entry which is preliminary data.</text>
</comment>
<keyword evidence="1" id="KW-0732">Signal</keyword>
<evidence type="ECO:0000256" key="1">
    <source>
        <dbReference type="HAMAP-Rule" id="MF_02071"/>
    </source>
</evidence>
<comment type="function">
    <text evidence="1">Lytic transglycosylase with a strong preference for naked glycan strands that lack stem peptides.</text>
</comment>
<dbReference type="EC" id="4.2.2.-" evidence="1"/>
<dbReference type="EMBL" id="JBHSEH010000005">
    <property type="protein sequence ID" value="MFC4425520.1"/>
    <property type="molecule type" value="Genomic_DNA"/>
</dbReference>
<gene>
    <name evidence="1" type="primary">rlpA</name>
    <name evidence="3" type="ORF">ACFOZ9_04790</name>
</gene>
<organism evidence="3 4">
    <name type="scientific">Deinococcus navajonensis</name>
    <dbReference type="NCBI Taxonomy" id="309884"/>
    <lineage>
        <taxon>Bacteria</taxon>
        <taxon>Thermotogati</taxon>
        <taxon>Deinococcota</taxon>
        <taxon>Deinococci</taxon>
        <taxon>Deinococcales</taxon>
        <taxon>Deinococcaceae</taxon>
        <taxon>Deinococcus</taxon>
    </lineage>
</organism>
<comment type="similarity">
    <text evidence="1">Belongs to the RlpA family.</text>
</comment>
<feature type="chain" id="PRO_5044940987" description="Probable endolytic peptidoglycan transglycosylase RlpA" evidence="1">
    <location>
        <begin position="19"/>
        <end position="170"/>
    </location>
</feature>
<reference evidence="4" key="1">
    <citation type="journal article" date="2019" name="Int. J. Syst. Evol. Microbiol.">
        <title>The Global Catalogue of Microorganisms (GCM) 10K type strain sequencing project: providing services to taxonomists for standard genome sequencing and annotation.</title>
        <authorList>
            <consortium name="The Broad Institute Genomics Platform"/>
            <consortium name="The Broad Institute Genome Sequencing Center for Infectious Disease"/>
            <person name="Wu L."/>
            <person name="Ma J."/>
        </authorList>
    </citation>
    <scope>NUCLEOTIDE SEQUENCE [LARGE SCALE GENOMIC DNA]</scope>
    <source>
        <strain evidence="4">CCUG 56029</strain>
    </source>
</reference>
<proteinExistence type="inferred from homology"/>
<dbReference type="PANTHER" id="PTHR34183:SF8">
    <property type="entry name" value="ENDOLYTIC PEPTIDOGLYCAN TRANSGLYCOSYLASE RLPA-RELATED"/>
    <property type="match status" value="1"/>
</dbReference>
<dbReference type="InterPro" id="IPR018392">
    <property type="entry name" value="LysM"/>
</dbReference>
<dbReference type="SUPFAM" id="SSF54106">
    <property type="entry name" value="LysM domain"/>
    <property type="match status" value="1"/>
</dbReference>
<keyword evidence="1" id="KW-0961">Cell wall biogenesis/degradation</keyword>
<dbReference type="InterPro" id="IPR036908">
    <property type="entry name" value="RlpA-like_sf"/>
</dbReference>
<dbReference type="InterPro" id="IPR009009">
    <property type="entry name" value="RlpA-like_DPBB"/>
</dbReference>
<name>A0ABV8XMR6_9DEIO</name>
<dbReference type="Gene3D" id="3.10.350.10">
    <property type="entry name" value="LysM domain"/>
    <property type="match status" value="1"/>
</dbReference>
<dbReference type="SMART" id="SM00257">
    <property type="entry name" value="LysM"/>
    <property type="match status" value="1"/>
</dbReference>
<dbReference type="SUPFAM" id="SSF50685">
    <property type="entry name" value="Barwin-like endoglucanases"/>
    <property type="match status" value="1"/>
</dbReference>
<evidence type="ECO:0000313" key="3">
    <source>
        <dbReference type="EMBL" id="MFC4425520.1"/>
    </source>
</evidence>
<evidence type="ECO:0000313" key="4">
    <source>
        <dbReference type="Proteomes" id="UP001595998"/>
    </source>
</evidence>
<dbReference type="Gene3D" id="2.40.40.10">
    <property type="entry name" value="RlpA-like domain"/>
    <property type="match status" value="1"/>
</dbReference>
<feature type="signal peptide" evidence="1">
    <location>
        <begin position="1"/>
        <end position="18"/>
    </location>
</feature>
<keyword evidence="1" id="KW-0456">Lyase</keyword>
<sequence precursor="true">MKRGWLMLALLGLAQAGAYRVQPGDTFWSLARKHGTSVSALQALNPGVLRAGQNLRLPASGAAAQSVSLVPALPLQSVGPAVFQQGQAVYYGGRRDGRTVMTAAHLTLPLGTWVRVTHARTGRSVNVLINDRGPFGSRTRVIDLSTPAAKELGMLSEGVAPVTLTLLSQP</sequence>
<dbReference type="Pfam" id="PF03330">
    <property type="entry name" value="DPBB_1"/>
    <property type="match status" value="1"/>
</dbReference>
<dbReference type="CDD" id="cd22268">
    <property type="entry name" value="DPBB_RlpA-like"/>
    <property type="match status" value="1"/>
</dbReference>
<dbReference type="InterPro" id="IPR036779">
    <property type="entry name" value="LysM_dom_sf"/>
</dbReference>
<dbReference type="Pfam" id="PF01476">
    <property type="entry name" value="LysM"/>
    <property type="match status" value="1"/>
</dbReference>
<dbReference type="PANTHER" id="PTHR34183">
    <property type="entry name" value="ENDOLYTIC PEPTIDOGLYCAN TRANSGLYCOSYLASE RLPA"/>
    <property type="match status" value="1"/>
</dbReference>
<dbReference type="RefSeq" id="WP_380036988.1">
    <property type="nucleotide sequence ID" value="NZ_JBHSEH010000005.1"/>
</dbReference>
<evidence type="ECO:0000259" key="2">
    <source>
        <dbReference type="PROSITE" id="PS51782"/>
    </source>
</evidence>
<dbReference type="CDD" id="cd00118">
    <property type="entry name" value="LysM"/>
    <property type="match status" value="1"/>
</dbReference>
<accession>A0ABV8XMR6</accession>
<dbReference type="HAMAP" id="MF_02071">
    <property type="entry name" value="RlpA"/>
    <property type="match status" value="1"/>
</dbReference>